<evidence type="ECO:0000256" key="1">
    <source>
        <dbReference type="SAM" id="SignalP"/>
    </source>
</evidence>
<proteinExistence type="predicted"/>
<dbReference type="RefSeq" id="WP_129212695.1">
    <property type="nucleotide sequence ID" value="NZ_REGR01000006.1"/>
</dbReference>
<comment type="caution">
    <text evidence="2">The sequence shown here is derived from an EMBL/GenBank/DDBJ whole genome shotgun (WGS) entry which is preliminary data.</text>
</comment>
<reference evidence="2 3" key="1">
    <citation type="submission" date="2018-10" db="EMBL/GenBank/DDBJ databases">
        <title>Draft genome of Fastidiocella sp. strain 375T, a bacterium isolated from a karstic cave dripping water.</title>
        <authorList>
            <person name="Coelho C."/>
            <person name="Verissimo A."/>
            <person name="Tiago I."/>
        </authorList>
    </citation>
    <scope>NUCLEOTIDE SEQUENCE [LARGE SCALE GENOMIC DNA]</scope>
    <source>
        <strain evidence="2 3">CAVE-375</strain>
    </source>
</reference>
<keyword evidence="3" id="KW-1185">Reference proteome</keyword>
<accession>A0ABY0FCH5</accession>
<gene>
    <name evidence="2" type="ORF">EBB06_08050</name>
</gene>
<sequence length="145" mass="15239">MGVSVWMRVLIAAAGGFLPVGAALAAPAPDCLDSVAPLRCEAYRQGALSCLDLSGGQRRACVEEFTPTLSCRGRPERCRALPAAQKQCDTLQGAGRRQCVLASLPAAACKTHANPVQCQRRDEAERACIAESGSANRLCVAGKLR</sequence>
<evidence type="ECO:0000313" key="2">
    <source>
        <dbReference type="EMBL" id="RXZ43819.1"/>
    </source>
</evidence>
<evidence type="ECO:0000313" key="3">
    <source>
        <dbReference type="Proteomes" id="UP000290682"/>
    </source>
</evidence>
<organism evidence="2 3">
    <name type="scientific">Crenobacter cavernae</name>
    <dbReference type="NCBI Taxonomy" id="2290923"/>
    <lineage>
        <taxon>Bacteria</taxon>
        <taxon>Pseudomonadati</taxon>
        <taxon>Pseudomonadota</taxon>
        <taxon>Betaproteobacteria</taxon>
        <taxon>Neisseriales</taxon>
        <taxon>Neisseriaceae</taxon>
        <taxon>Crenobacter</taxon>
    </lineage>
</organism>
<feature type="chain" id="PRO_5045227244" evidence="1">
    <location>
        <begin position="26"/>
        <end position="145"/>
    </location>
</feature>
<keyword evidence="1" id="KW-0732">Signal</keyword>
<name>A0ABY0FCH5_9NEIS</name>
<feature type="signal peptide" evidence="1">
    <location>
        <begin position="1"/>
        <end position="25"/>
    </location>
</feature>
<protein>
    <submittedName>
        <fullName evidence="2">Uncharacterized protein</fullName>
    </submittedName>
</protein>
<dbReference type="EMBL" id="REGR01000006">
    <property type="protein sequence ID" value="RXZ43819.1"/>
    <property type="molecule type" value="Genomic_DNA"/>
</dbReference>
<dbReference type="Proteomes" id="UP000290682">
    <property type="component" value="Unassembled WGS sequence"/>
</dbReference>